<dbReference type="NCBIfam" id="NF005546">
    <property type="entry name" value="PRK07208.1-2"/>
    <property type="match status" value="1"/>
</dbReference>
<proteinExistence type="predicted"/>
<dbReference type="NCBIfam" id="NF005549">
    <property type="entry name" value="PRK07208.1-5"/>
    <property type="match status" value="1"/>
</dbReference>
<dbReference type="InterPro" id="IPR002937">
    <property type="entry name" value="Amino_oxidase"/>
</dbReference>
<dbReference type="SUPFAM" id="SSF51971">
    <property type="entry name" value="Nucleotide-binding domain"/>
    <property type="match status" value="1"/>
</dbReference>
<protein>
    <submittedName>
        <fullName evidence="2">Protoporphyrinogen oxidase</fullName>
    </submittedName>
</protein>
<dbReference type="Proteomes" id="UP000236725">
    <property type="component" value="Unassembled WGS sequence"/>
</dbReference>
<reference evidence="2 3" key="1">
    <citation type="submission" date="2016-10" db="EMBL/GenBank/DDBJ databases">
        <authorList>
            <person name="Varghese N."/>
            <person name="Submissions S."/>
        </authorList>
    </citation>
    <scope>NUCLEOTIDE SEQUENCE [LARGE SCALE GENOMIC DNA]</scope>
    <source>
        <strain evidence="2 3">DSM 29073</strain>
    </source>
</reference>
<dbReference type="GO" id="GO:0008767">
    <property type="term" value="F:UDP-galactopyranose mutase activity"/>
    <property type="evidence" value="ECO:0007669"/>
    <property type="project" value="TreeGrafter"/>
</dbReference>
<dbReference type="GO" id="GO:0016491">
    <property type="term" value="F:oxidoreductase activity"/>
    <property type="evidence" value="ECO:0007669"/>
    <property type="project" value="InterPro"/>
</dbReference>
<evidence type="ECO:0000259" key="1">
    <source>
        <dbReference type="Pfam" id="PF01593"/>
    </source>
</evidence>
<organism evidence="2 3">
    <name type="scientific">Parabacteroides chinchillae</name>
    <dbReference type="NCBI Taxonomy" id="871327"/>
    <lineage>
        <taxon>Bacteria</taxon>
        <taxon>Pseudomonadati</taxon>
        <taxon>Bacteroidota</taxon>
        <taxon>Bacteroidia</taxon>
        <taxon>Bacteroidales</taxon>
        <taxon>Tannerellaceae</taxon>
        <taxon>Parabacteroides</taxon>
    </lineage>
</organism>
<sequence length="526" mass="60916">MTESTKTAIIAGAGPAGLTAAIEFLRKTNIHPVIYESTNDIGGISKTVCYKGNRMDIGGHRFFSKEDTVMNWWAEMMPLQEMPAKDEILLNKTNSDLTKNGINPEKEDRVMLVRQRVSRIFYLRKFFDYPISLKLETFSNMGLFRTIKAGTGYLLSTIHKRKENSLEDFYINRFGEPLYKMFFEDYTEKVWGIHPAKLGADWGSQRVKGLSLITILKDMVKKTFTSPKSIDQKQIETSLIEKFIYPKYGPGQLWETAAKEVENKSGELYKNQEIVKINIEENRVISVTTRSIEGKTETRPCDYFLSSMPIKDLVASLSGISIPEEIQSIAKKLPYRDFITVGLLVNKLRIRNKTKIKTYLERVPDTWIYIQERDVKIGRLQVFNNWSPYLVADYENTMWIGLEYFCTEGDDMWNMPKEEFIKMAIEELVKIDIIDKQDVLDAVQVKIKKAYPSYFGSYYQLDKVKAFLDKIPNLYCIGRNGQHRYNNMDHSMMTAIATVDNIKNGIISKENIWSVNTEEEYHEVKK</sequence>
<gene>
    <name evidence="2" type="ORF">SAMN05444001_11149</name>
</gene>
<dbReference type="PANTHER" id="PTHR21197">
    <property type="entry name" value="UDP-GALACTOPYRANOSE MUTASE"/>
    <property type="match status" value="1"/>
</dbReference>
<dbReference type="NCBIfam" id="NF005548">
    <property type="entry name" value="PRK07208.1-4"/>
    <property type="match status" value="1"/>
</dbReference>
<evidence type="ECO:0000313" key="3">
    <source>
        <dbReference type="Proteomes" id="UP000236725"/>
    </source>
</evidence>
<dbReference type="RefSeq" id="WP_103983629.1">
    <property type="nucleotide sequence ID" value="NZ_FNVS01000011.1"/>
</dbReference>
<dbReference type="GO" id="GO:0050660">
    <property type="term" value="F:flavin adenine dinucleotide binding"/>
    <property type="evidence" value="ECO:0007669"/>
    <property type="project" value="TreeGrafter"/>
</dbReference>
<dbReference type="InterPro" id="IPR036188">
    <property type="entry name" value="FAD/NAD-bd_sf"/>
</dbReference>
<dbReference type="GO" id="GO:0005829">
    <property type="term" value="C:cytosol"/>
    <property type="evidence" value="ECO:0007669"/>
    <property type="project" value="TreeGrafter"/>
</dbReference>
<dbReference type="AlphaFoldDB" id="A0A8G2BX66"/>
<dbReference type="Pfam" id="PF01593">
    <property type="entry name" value="Amino_oxidase"/>
    <property type="match status" value="1"/>
</dbReference>
<evidence type="ECO:0000313" key="2">
    <source>
        <dbReference type="EMBL" id="SEF98797.1"/>
    </source>
</evidence>
<keyword evidence="3" id="KW-1185">Reference proteome</keyword>
<dbReference type="EMBL" id="FNVS01000011">
    <property type="protein sequence ID" value="SEF98797.1"/>
    <property type="molecule type" value="Genomic_DNA"/>
</dbReference>
<feature type="domain" description="Amine oxidase" evidence="1">
    <location>
        <begin position="16"/>
        <end position="452"/>
    </location>
</feature>
<dbReference type="Gene3D" id="3.50.50.60">
    <property type="entry name" value="FAD/NAD(P)-binding domain"/>
    <property type="match status" value="1"/>
</dbReference>
<comment type="caution">
    <text evidence="2">The sequence shown here is derived from an EMBL/GenBank/DDBJ whole genome shotgun (WGS) entry which is preliminary data.</text>
</comment>
<accession>A0A8G2BX66</accession>
<dbReference type="PANTHER" id="PTHR21197:SF0">
    <property type="entry name" value="UDP-GALACTOPYRANOSE MUTASE"/>
    <property type="match status" value="1"/>
</dbReference>
<name>A0A8G2BX66_9BACT</name>